<dbReference type="PANTHER" id="PTHR12810:SF0">
    <property type="entry name" value="SMALL RIBOSOMAL SUBUNIT PROTEIN MS29"/>
    <property type="match status" value="1"/>
</dbReference>
<dbReference type="AlphaFoldDB" id="A0A9W9CZV1"/>
<protein>
    <recommendedName>
        <fullName evidence="7">Small ribosomal subunit protein mS29</fullName>
    </recommendedName>
</protein>
<dbReference type="InterPro" id="IPR019368">
    <property type="entry name" value="Ribosomal_mS29"/>
</dbReference>
<evidence type="ECO:0000256" key="2">
    <source>
        <dbReference type="ARBA" id="ARBA00009863"/>
    </source>
</evidence>
<keyword evidence="3" id="KW-0809">Transit peptide</keyword>
<dbReference type="GO" id="GO:0003735">
    <property type="term" value="F:structural constituent of ribosome"/>
    <property type="evidence" value="ECO:0007669"/>
    <property type="project" value="TreeGrafter"/>
</dbReference>
<name>A0A9W9CZV1_9PEZI</name>
<dbReference type="GO" id="GO:0005763">
    <property type="term" value="C:mitochondrial small ribosomal subunit"/>
    <property type="evidence" value="ECO:0007669"/>
    <property type="project" value="TreeGrafter"/>
</dbReference>
<sequence>MASPNCWRCLLRPSIATRGPARTYIPMTAILPPTTTSAAIPSLAHPFSTTTPANAAAVKVSRPGVHQRLGKRMKLAKFKNKKQITRPKTPAQGERKAMRKRIVLSNNNAVRVENMPRMDEKRLASPESAGKVFKIPEVPIDQLRKVEAFKSSQTWHLFHSPHMLVRPETVKVCSQMLKAAEEGTTARMVIAGDKGAGKSMVLLQAMVNAFMNKWIVINIPEAQELTTACTDYGPIPGTEPQQWMQPTYALRLMASIKEANKGVLDTIYTTRSYEDFTNPVVEGATLSTLIESAREADQAWPVFSALWYELFSVKADLDGKARPPILFSLDGLGYIMRTSDYRSQAFEPIHSHDIAIVRMFTDVLSGKTALPNGGAVIGATCRSNAARNASLELAINRQLARQAGDELPPRDPYCRKYDARVDEVLEDTGLHVVNVKGISKPEARALMEYWAASGLLRARVDETTVSEKWMTGGNGIIGEMERVGLLTLRV</sequence>
<proteinExistence type="inferred from homology"/>
<evidence type="ECO:0000256" key="6">
    <source>
        <dbReference type="ARBA" id="ARBA00023274"/>
    </source>
</evidence>
<gene>
    <name evidence="8" type="ORF">N0V93_003429</name>
</gene>
<keyword evidence="4" id="KW-0689">Ribosomal protein</keyword>
<keyword evidence="9" id="KW-1185">Reference proteome</keyword>
<comment type="caution">
    <text evidence="8">The sequence shown here is derived from an EMBL/GenBank/DDBJ whole genome shotgun (WGS) entry which is preliminary data.</text>
</comment>
<evidence type="ECO:0000256" key="3">
    <source>
        <dbReference type="ARBA" id="ARBA00022946"/>
    </source>
</evidence>
<reference evidence="8" key="1">
    <citation type="submission" date="2022-10" db="EMBL/GenBank/DDBJ databases">
        <title>Tapping the CABI collections for fungal endophytes: first genome assemblies for Collariella, Neodidymelliopsis, Ascochyta clinopodiicola, Didymella pomorum, Didymosphaeria variabile, Neocosmospora piperis and Neocucurbitaria cava.</title>
        <authorList>
            <person name="Hill R."/>
        </authorList>
    </citation>
    <scope>NUCLEOTIDE SEQUENCE</scope>
    <source>
        <strain evidence="8">IMI 355082</strain>
    </source>
</reference>
<evidence type="ECO:0000256" key="1">
    <source>
        <dbReference type="ARBA" id="ARBA00004173"/>
    </source>
</evidence>
<accession>A0A9W9CZV1</accession>
<keyword evidence="5" id="KW-0496">Mitochondrion</keyword>
<comment type="subcellular location">
    <subcellularLocation>
        <location evidence="1">Mitochondrion</location>
    </subcellularLocation>
</comment>
<evidence type="ECO:0000256" key="7">
    <source>
        <dbReference type="ARBA" id="ARBA00035140"/>
    </source>
</evidence>
<dbReference type="PANTHER" id="PTHR12810">
    <property type="entry name" value="MITOCHONDRIAL 28S RIBOSOMAL PROTEIN S29"/>
    <property type="match status" value="1"/>
</dbReference>
<evidence type="ECO:0000313" key="9">
    <source>
        <dbReference type="Proteomes" id="UP001140453"/>
    </source>
</evidence>
<dbReference type="OrthoDB" id="274828at2759"/>
<organism evidence="8 9">
    <name type="scientific">Gnomoniopsis smithogilvyi</name>
    <dbReference type="NCBI Taxonomy" id="1191159"/>
    <lineage>
        <taxon>Eukaryota</taxon>
        <taxon>Fungi</taxon>
        <taxon>Dikarya</taxon>
        <taxon>Ascomycota</taxon>
        <taxon>Pezizomycotina</taxon>
        <taxon>Sordariomycetes</taxon>
        <taxon>Sordariomycetidae</taxon>
        <taxon>Diaporthales</taxon>
        <taxon>Gnomoniaceae</taxon>
        <taxon>Gnomoniopsis</taxon>
    </lineage>
</organism>
<keyword evidence="6" id="KW-0687">Ribonucleoprotein</keyword>
<dbReference type="Proteomes" id="UP001140453">
    <property type="component" value="Unassembled WGS sequence"/>
</dbReference>
<dbReference type="Pfam" id="PF10236">
    <property type="entry name" value="DAP3"/>
    <property type="match status" value="1"/>
</dbReference>
<evidence type="ECO:0000256" key="5">
    <source>
        <dbReference type="ARBA" id="ARBA00023128"/>
    </source>
</evidence>
<comment type="similarity">
    <text evidence="2">Belongs to the mitochondrion-specific ribosomal protein mS29 family.</text>
</comment>
<evidence type="ECO:0000256" key="4">
    <source>
        <dbReference type="ARBA" id="ARBA00022980"/>
    </source>
</evidence>
<dbReference type="EMBL" id="JAPEVB010000002">
    <property type="protein sequence ID" value="KAJ4394212.1"/>
    <property type="molecule type" value="Genomic_DNA"/>
</dbReference>
<evidence type="ECO:0000313" key="8">
    <source>
        <dbReference type="EMBL" id="KAJ4394212.1"/>
    </source>
</evidence>